<feature type="compositionally biased region" description="Basic and acidic residues" evidence="11">
    <location>
        <begin position="641"/>
        <end position="652"/>
    </location>
</feature>
<comment type="similarity">
    <text evidence="2">Belongs to the sodium:solute symporter (SSF) (TC 2.A.21) family.</text>
</comment>
<proteinExistence type="inferred from homology"/>
<feature type="transmembrane region" description="Helical" evidence="12">
    <location>
        <begin position="412"/>
        <end position="434"/>
    </location>
</feature>
<evidence type="ECO:0000256" key="5">
    <source>
        <dbReference type="ARBA" id="ARBA00022692"/>
    </source>
</evidence>
<keyword evidence="4" id="KW-1003">Cell membrane</keyword>
<evidence type="ECO:0000256" key="9">
    <source>
        <dbReference type="ARBA" id="ARBA00023136"/>
    </source>
</evidence>
<dbReference type="GO" id="GO:0006814">
    <property type="term" value="P:sodium ion transport"/>
    <property type="evidence" value="ECO:0007669"/>
    <property type="project" value="UniProtKB-KW"/>
</dbReference>
<feature type="region of interest" description="Disordered" evidence="11">
    <location>
        <begin position="633"/>
        <end position="652"/>
    </location>
</feature>
<dbReference type="InterPro" id="IPR051163">
    <property type="entry name" value="Sodium:Solute_Symporter_SSF"/>
</dbReference>
<dbReference type="AlphaFoldDB" id="A0AAJ7SH20"/>
<feature type="region of interest" description="Disordered" evidence="11">
    <location>
        <begin position="782"/>
        <end position="813"/>
    </location>
</feature>
<feature type="transmembrane region" description="Helical" evidence="12">
    <location>
        <begin position="128"/>
        <end position="147"/>
    </location>
</feature>
<evidence type="ECO:0000256" key="6">
    <source>
        <dbReference type="ARBA" id="ARBA00022989"/>
    </source>
</evidence>
<dbReference type="GeneID" id="100905241"/>
<evidence type="ECO:0000256" key="1">
    <source>
        <dbReference type="ARBA" id="ARBA00004651"/>
    </source>
</evidence>
<evidence type="ECO:0000256" key="2">
    <source>
        <dbReference type="ARBA" id="ARBA00006434"/>
    </source>
</evidence>
<organism evidence="13 14">
    <name type="scientific">Galendromus occidentalis</name>
    <name type="common">western predatory mite</name>
    <dbReference type="NCBI Taxonomy" id="34638"/>
    <lineage>
        <taxon>Eukaryota</taxon>
        <taxon>Metazoa</taxon>
        <taxon>Ecdysozoa</taxon>
        <taxon>Arthropoda</taxon>
        <taxon>Chelicerata</taxon>
        <taxon>Arachnida</taxon>
        <taxon>Acari</taxon>
        <taxon>Parasitiformes</taxon>
        <taxon>Mesostigmata</taxon>
        <taxon>Gamasina</taxon>
        <taxon>Phytoseioidea</taxon>
        <taxon>Phytoseiidae</taxon>
        <taxon>Typhlodrominae</taxon>
        <taxon>Galendromus</taxon>
    </lineage>
</organism>
<feature type="compositionally biased region" description="Basic and acidic residues" evidence="11">
    <location>
        <begin position="677"/>
        <end position="689"/>
    </location>
</feature>
<dbReference type="Pfam" id="PF00474">
    <property type="entry name" value="SSF"/>
    <property type="match status" value="1"/>
</dbReference>
<evidence type="ECO:0000256" key="11">
    <source>
        <dbReference type="SAM" id="MobiDB-lite"/>
    </source>
</evidence>
<comment type="subcellular location">
    <subcellularLocation>
        <location evidence="1">Cell membrane</location>
        <topology evidence="1">Multi-pass membrane protein</topology>
    </subcellularLocation>
</comment>
<evidence type="ECO:0000256" key="3">
    <source>
        <dbReference type="ARBA" id="ARBA00022448"/>
    </source>
</evidence>
<feature type="compositionally biased region" description="Polar residues" evidence="11">
    <location>
        <begin position="905"/>
        <end position="919"/>
    </location>
</feature>
<feature type="transmembrane region" description="Helical" evidence="12">
    <location>
        <begin position="504"/>
        <end position="530"/>
    </location>
</feature>
<feature type="transmembrane region" description="Helical" evidence="12">
    <location>
        <begin position="85"/>
        <end position="107"/>
    </location>
</feature>
<evidence type="ECO:0000256" key="10">
    <source>
        <dbReference type="ARBA" id="ARBA00023201"/>
    </source>
</evidence>
<dbReference type="PANTHER" id="PTHR42985">
    <property type="entry name" value="SODIUM-COUPLED MONOCARBOXYLATE TRANSPORTER"/>
    <property type="match status" value="1"/>
</dbReference>
<gene>
    <name evidence="14" type="primary">LOC100905241</name>
</gene>
<dbReference type="InterPro" id="IPR001734">
    <property type="entry name" value="Na/solute_symporter"/>
</dbReference>
<reference evidence="14" key="1">
    <citation type="submission" date="2025-08" db="UniProtKB">
        <authorList>
            <consortium name="RefSeq"/>
        </authorList>
    </citation>
    <scope>IDENTIFICATION</scope>
</reference>
<feature type="region of interest" description="Disordered" evidence="11">
    <location>
        <begin position="892"/>
        <end position="919"/>
    </location>
</feature>
<dbReference type="KEGG" id="goe:100905241"/>
<evidence type="ECO:0000313" key="14">
    <source>
        <dbReference type="RefSeq" id="XP_028967632.1"/>
    </source>
</evidence>
<accession>A0AAJ7SH20</accession>
<feature type="transmembrane region" description="Helical" evidence="12">
    <location>
        <begin position="159"/>
        <end position="177"/>
    </location>
</feature>
<keyword evidence="6 12" id="KW-1133">Transmembrane helix</keyword>
<sequence length="919" mass="99647">MGSFTERLFSPLDYVMVVTVLASSSLIGVYFAWTDRKNMSNGQFLMAGRKLGAFPVAMSLMASFQSATTYLGYPSEMFYRGTQYWVAIFGLAISNVIAAELYLPVLYELRLSSVNEYLERRFNRSVRMLAAVSFTINNLLYMGVVLYGPSLALEPVIGVPVWVSIVGLGLLCTFYTTLGGVKAVVWTDVMQMSVAIVGMIALCVTGIVEAGGLTEVFARADQGGRIQLFNSGWDPSSGTVIWNVLLGTSMVWLGSYGTSQTEVQRLCSVSSLREAKIALYCNIPGVMLNISLGCLAGLVIYAKYYDCDPLKAGYIHRTDQLMPFFVMDVLGSTPGLPGLFVAVIFSAALSTMSSGFNSLAAVAYEDFLQFTIFGAFPRLDQRRASVEPAATYGFLSIGLAFLAGSVESLIKAAFAMSGALSGPLLGVFTLGMLAPRINGKSALLGLIVGQTLCIAIVATSLTSDSRTLATSIGGCIDAPAGGLVNNSTSIHALEDPAKATAARISYLLVPISGFCSTVLVAFMSVIFFGLNAATAVDQELLAKFLRRHPDRAVDMTYVDEEVYKKAKLKPRKDGLGSGAVSELHLEPDGASIPVIIIERHIGYQVPGPTTAQELGIAEAGRSELNVKAHRLKSSNADGELDPIHRREADNSVLEKKQYHGEVREDDPGAQAPYHGQGEYRRSPENRTDSPKPGYPTFNKLERIPPVEKPEARPMKNTGIFVKAGRVLSDQEGSGKFSNAPADLQTKFVAEPAVRTEGSYRDDERSHILPVIILQKTPESFLSNPGFQNFPQHRDDSSEEKPVIGDPGSINDGRRYQLGISKQFTAADFGDAPLRFSEDPETFRAPSLKPVLNPLTGWVQTPAVRPHQGGWPPAYGHHKDITPDLEEARRLVTPHKKSLKKPPQKRTYSTQIDSPSQIVG</sequence>
<feature type="transmembrane region" description="Helical" evidence="12">
    <location>
        <begin position="441"/>
        <end position="461"/>
    </location>
</feature>
<keyword evidence="3" id="KW-0813">Transport</keyword>
<dbReference type="RefSeq" id="XP_028967632.1">
    <property type="nucleotide sequence ID" value="XM_029111799.1"/>
</dbReference>
<feature type="region of interest" description="Disordered" evidence="11">
    <location>
        <begin position="659"/>
        <end position="700"/>
    </location>
</feature>
<dbReference type="GO" id="GO:0005886">
    <property type="term" value="C:plasma membrane"/>
    <property type="evidence" value="ECO:0007669"/>
    <property type="project" value="UniProtKB-SubCell"/>
</dbReference>
<feature type="transmembrane region" description="Helical" evidence="12">
    <location>
        <begin position="389"/>
        <end position="406"/>
    </location>
</feature>
<feature type="transmembrane region" description="Helical" evidence="12">
    <location>
        <begin position="240"/>
        <end position="258"/>
    </location>
</feature>
<evidence type="ECO:0000256" key="8">
    <source>
        <dbReference type="ARBA" id="ARBA00023065"/>
    </source>
</evidence>
<evidence type="ECO:0000313" key="13">
    <source>
        <dbReference type="Proteomes" id="UP000694867"/>
    </source>
</evidence>
<keyword evidence="10" id="KW-0739">Sodium transport</keyword>
<dbReference type="InterPro" id="IPR038377">
    <property type="entry name" value="Na/Glc_symporter_sf"/>
</dbReference>
<dbReference type="GO" id="GO:0015293">
    <property type="term" value="F:symporter activity"/>
    <property type="evidence" value="ECO:0007669"/>
    <property type="project" value="TreeGrafter"/>
</dbReference>
<dbReference type="Proteomes" id="UP000694867">
    <property type="component" value="Unplaced"/>
</dbReference>
<dbReference type="PANTHER" id="PTHR42985:SF40">
    <property type="entry name" value="LD47995P-RELATED"/>
    <property type="match status" value="1"/>
</dbReference>
<protein>
    <submittedName>
        <fullName evidence="14">Sodium-coupled monocarboxylate transporter 1</fullName>
    </submittedName>
</protein>
<evidence type="ECO:0000256" key="7">
    <source>
        <dbReference type="ARBA" id="ARBA00023053"/>
    </source>
</evidence>
<feature type="transmembrane region" description="Helical" evidence="12">
    <location>
        <begin position="12"/>
        <end position="33"/>
    </location>
</feature>
<keyword evidence="7" id="KW-0915">Sodium</keyword>
<feature type="transmembrane region" description="Helical" evidence="12">
    <location>
        <begin position="279"/>
        <end position="304"/>
    </location>
</feature>
<evidence type="ECO:0000256" key="4">
    <source>
        <dbReference type="ARBA" id="ARBA00022475"/>
    </source>
</evidence>
<feature type="transmembrane region" description="Helical" evidence="12">
    <location>
        <begin position="53"/>
        <end position="73"/>
    </location>
</feature>
<feature type="compositionally biased region" description="Basic residues" evidence="11">
    <location>
        <begin position="892"/>
        <end position="903"/>
    </location>
</feature>
<evidence type="ECO:0000256" key="12">
    <source>
        <dbReference type="SAM" id="Phobius"/>
    </source>
</evidence>
<dbReference type="Gene3D" id="1.20.1730.10">
    <property type="entry name" value="Sodium/glucose cotransporter"/>
    <property type="match status" value="1"/>
</dbReference>
<keyword evidence="8" id="KW-0406">Ion transport</keyword>
<keyword evidence="9 12" id="KW-0472">Membrane</keyword>
<dbReference type="NCBIfam" id="TIGR00813">
    <property type="entry name" value="sss"/>
    <property type="match status" value="1"/>
</dbReference>
<name>A0AAJ7SH20_9ACAR</name>
<keyword evidence="5 12" id="KW-0812">Transmembrane</keyword>
<dbReference type="PROSITE" id="PS50283">
    <property type="entry name" value="NA_SOLUT_SYMP_3"/>
    <property type="match status" value="1"/>
</dbReference>
<dbReference type="CDD" id="cd11492">
    <property type="entry name" value="SLC5sbd_NIS-SMVT"/>
    <property type="match status" value="1"/>
</dbReference>
<keyword evidence="13" id="KW-1185">Reference proteome</keyword>
<feature type="compositionally biased region" description="Basic and acidic residues" evidence="11">
    <location>
        <begin position="791"/>
        <end position="802"/>
    </location>
</feature>
<feature type="transmembrane region" description="Helical" evidence="12">
    <location>
        <begin position="189"/>
        <end position="208"/>
    </location>
</feature>